<dbReference type="AlphaFoldDB" id="G3HS85"/>
<evidence type="ECO:0000256" key="1">
    <source>
        <dbReference type="SAM" id="SignalP"/>
    </source>
</evidence>
<evidence type="ECO:0000313" key="3">
    <source>
        <dbReference type="Proteomes" id="UP000001075"/>
    </source>
</evidence>
<sequence>MYLVFLAATWRLVVAQLVSALSHDSHEVLPEWGCVNLEAPSNPTAIKTKHRHLVIFRGLSVPCFGIRAICLLAIFSGVP</sequence>
<gene>
    <name evidence="2" type="ORF">I79_013710</name>
</gene>
<dbReference type="EMBL" id="JH000652">
    <property type="protein sequence ID" value="EGW06755.1"/>
    <property type="molecule type" value="Genomic_DNA"/>
</dbReference>
<evidence type="ECO:0008006" key="4">
    <source>
        <dbReference type="Google" id="ProtNLM"/>
    </source>
</evidence>
<proteinExistence type="predicted"/>
<dbReference type="InParanoid" id="G3HS85"/>
<reference evidence="3" key="1">
    <citation type="journal article" date="2011" name="Nat. Biotechnol.">
        <title>The genomic sequence of the Chinese hamster ovary (CHO)-K1 cell line.</title>
        <authorList>
            <person name="Xu X."/>
            <person name="Nagarajan H."/>
            <person name="Lewis N.E."/>
            <person name="Pan S."/>
            <person name="Cai Z."/>
            <person name="Liu X."/>
            <person name="Chen W."/>
            <person name="Xie M."/>
            <person name="Wang W."/>
            <person name="Hammond S."/>
            <person name="Andersen M.R."/>
            <person name="Neff N."/>
            <person name="Passarelli B."/>
            <person name="Koh W."/>
            <person name="Fan H.C."/>
            <person name="Wang J."/>
            <person name="Gui Y."/>
            <person name="Lee K.H."/>
            <person name="Betenbaugh M.J."/>
            <person name="Quake S.R."/>
            <person name="Famili I."/>
            <person name="Palsson B.O."/>
            <person name="Wang J."/>
        </authorList>
    </citation>
    <scope>NUCLEOTIDE SEQUENCE [LARGE SCALE GENOMIC DNA]</scope>
    <source>
        <strain evidence="3">CHO K1 cell line</strain>
    </source>
</reference>
<dbReference type="Proteomes" id="UP000001075">
    <property type="component" value="Unassembled WGS sequence"/>
</dbReference>
<keyword evidence="1" id="KW-0732">Signal</keyword>
<feature type="chain" id="PRO_5012045243" description="Secreted protein" evidence="1">
    <location>
        <begin position="16"/>
        <end position="79"/>
    </location>
</feature>
<organism evidence="2 3">
    <name type="scientific">Cricetulus griseus</name>
    <name type="common">Chinese hamster</name>
    <name type="synonym">Cricetulus barabensis griseus</name>
    <dbReference type="NCBI Taxonomy" id="10029"/>
    <lineage>
        <taxon>Eukaryota</taxon>
        <taxon>Metazoa</taxon>
        <taxon>Chordata</taxon>
        <taxon>Craniata</taxon>
        <taxon>Vertebrata</taxon>
        <taxon>Euteleostomi</taxon>
        <taxon>Mammalia</taxon>
        <taxon>Eutheria</taxon>
        <taxon>Euarchontoglires</taxon>
        <taxon>Glires</taxon>
        <taxon>Rodentia</taxon>
        <taxon>Myomorpha</taxon>
        <taxon>Muroidea</taxon>
        <taxon>Cricetidae</taxon>
        <taxon>Cricetinae</taxon>
        <taxon>Cricetulus</taxon>
    </lineage>
</organism>
<protein>
    <recommendedName>
        <fullName evidence="4">Secreted protein</fullName>
    </recommendedName>
</protein>
<evidence type="ECO:0000313" key="2">
    <source>
        <dbReference type="EMBL" id="EGW06755.1"/>
    </source>
</evidence>
<accession>G3HS85</accession>
<name>G3HS85_CRIGR</name>
<feature type="signal peptide" evidence="1">
    <location>
        <begin position="1"/>
        <end position="15"/>
    </location>
</feature>